<sequence length="290" mass="31839">MALLRPSLTLVLDLDERVAAEQTILEINRSYAHIGTPVIRTHACESTEDAPVRNTARLIVNMGTYSYLNSADEGADERWETIVGPWIGNMLRKIGNNMKVFNDRQRKIGYPEVHFDTLDIELGAGAFTVAVRPQGAGAVDEAVAERVTAARNLRNDGTFAEAVRVELPCAESWNAQRDAAWEAWAAEHPEVLEEPDTDEEAPSGGVADEAAEPAPEKTREELLAEDVIAKSYENTAVPPTDSEALPRPQREEEEEEEDPFDFPVDYTLWAVIGADGATRTYDSVAAAFVG</sequence>
<reference evidence="2 3" key="1">
    <citation type="submission" date="2019-11" db="EMBL/GenBank/DDBJ databases">
        <title>Whole genome shotgun sequencing (WGS) data from Adlercreutzia equolifaciens ResAG-91, Eggerthella lenta MRI-F36, MRI-F37, MRI-F40, ResAG-49, ResAG-88, ResAG-121, ResAG-145, and Gordonibacter sp. ResAG-5, ResAG-26, ResAG-43, ResAG-50, ResAG-59.</title>
        <authorList>
            <person name="Stoll D.A."/>
            <person name="Danylec N."/>
            <person name="Franz C.M.A.P."/>
            <person name="Huch M."/>
        </authorList>
    </citation>
    <scope>NUCLEOTIDE SEQUENCE [LARGE SCALE GENOMIC DNA]</scope>
    <source>
        <strain evidence="2 3">ResAG-91</strain>
    </source>
</reference>
<dbReference type="EMBL" id="WPOO01000004">
    <property type="protein sequence ID" value="MVN58361.1"/>
    <property type="molecule type" value="Genomic_DNA"/>
</dbReference>
<evidence type="ECO:0000313" key="3">
    <source>
        <dbReference type="Proteomes" id="UP000488839"/>
    </source>
</evidence>
<feature type="region of interest" description="Disordered" evidence="1">
    <location>
        <begin position="193"/>
        <end position="263"/>
    </location>
</feature>
<dbReference type="RefSeq" id="WP_114538611.1">
    <property type="nucleotide sequence ID" value="NZ_JARFIT010000003.1"/>
</dbReference>
<dbReference type="AlphaFoldDB" id="A0A7K1T441"/>
<protein>
    <submittedName>
        <fullName evidence="2">Uncharacterized protein</fullName>
    </submittedName>
</protein>
<evidence type="ECO:0000313" key="2">
    <source>
        <dbReference type="EMBL" id="MVN58361.1"/>
    </source>
</evidence>
<accession>A0A7K1T441</accession>
<gene>
    <name evidence="2" type="ORF">GO707_03845</name>
</gene>
<comment type="caution">
    <text evidence="2">The sequence shown here is derived from an EMBL/GenBank/DDBJ whole genome shotgun (WGS) entry which is preliminary data.</text>
</comment>
<organism evidence="2 3">
    <name type="scientific">Adlercreutzia rubneri</name>
    <dbReference type="NCBI Taxonomy" id="2916441"/>
    <lineage>
        <taxon>Bacteria</taxon>
        <taxon>Bacillati</taxon>
        <taxon>Actinomycetota</taxon>
        <taxon>Coriobacteriia</taxon>
        <taxon>Eggerthellales</taxon>
        <taxon>Eggerthellaceae</taxon>
        <taxon>Adlercreutzia</taxon>
    </lineage>
</organism>
<keyword evidence="3" id="KW-1185">Reference proteome</keyword>
<dbReference type="Proteomes" id="UP000488839">
    <property type="component" value="Unassembled WGS sequence"/>
</dbReference>
<evidence type="ECO:0000256" key="1">
    <source>
        <dbReference type="SAM" id="MobiDB-lite"/>
    </source>
</evidence>
<name>A0A7K1T441_9ACTN</name>
<proteinExistence type="predicted"/>
<feature type="compositionally biased region" description="Acidic residues" evidence="1">
    <location>
        <begin position="251"/>
        <end position="260"/>
    </location>
</feature>